<dbReference type="Proteomes" id="UP001595772">
    <property type="component" value="Unassembled WGS sequence"/>
</dbReference>
<evidence type="ECO:0000256" key="3">
    <source>
        <dbReference type="ARBA" id="ARBA00023054"/>
    </source>
</evidence>
<dbReference type="NCBIfam" id="NF005833">
    <property type="entry name" value="PRK07737.1"/>
    <property type="match status" value="1"/>
</dbReference>
<keyword evidence="9" id="KW-1185">Reference proteome</keyword>
<feature type="domain" description="Flagellar hook-associated protein 2 C-terminal" evidence="7">
    <location>
        <begin position="227"/>
        <end position="493"/>
    </location>
</feature>
<evidence type="ECO:0000259" key="6">
    <source>
        <dbReference type="Pfam" id="PF02465"/>
    </source>
</evidence>
<comment type="subcellular location">
    <subcellularLocation>
        <location evidence="5">Secreted</location>
    </subcellularLocation>
    <subcellularLocation>
        <location evidence="5">Bacterial flagellum</location>
    </subcellularLocation>
</comment>
<name>A0ABV8GVX8_9BACI</name>
<evidence type="ECO:0000259" key="7">
    <source>
        <dbReference type="Pfam" id="PF07195"/>
    </source>
</evidence>
<keyword evidence="8" id="KW-0969">Cilium</keyword>
<dbReference type="PANTHER" id="PTHR30288:SF0">
    <property type="entry name" value="FLAGELLAR HOOK-ASSOCIATED PROTEIN 2"/>
    <property type="match status" value="1"/>
</dbReference>
<dbReference type="PANTHER" id="PTHR30288">
    <property type="entry name" value="FLAGELLAR CAP/ASSEMBLY PROTEIN FLID"/>
    <property type="match status" value="1"/>
</dbReference>
<evidence type="ECO:0000256" key="1">
    <source>
        <dbReference type="ARBA" id="ARBA00009764"/>
    </source>
</evidence>
<keyword evidence="8" id="KW-0282">Flagellum</keyword>
<comment type="function">
    <text evidence="5">Required for morphogenesis and for the elongation of the flagellar filament by facilitating polymerization of the flagellin monomers at the tip of growing filament. Forms a capping structure, which prevents flagellin subunits (transported through the central channel of the flagellum) from leaking out without polymerization at the distal end.</text>
</comment>
<organism evidence="8 9">
    <name type="scientific">Oceanobacillus longus</name>
    <dbReference type="NCBI Taxonomy" id="930120"/>
    <lineage>
        <taxon>Bacteria</taxon>
        <taxon>Bacillati</taxon>
        <taxon>Bacillota</taxon>
        <taxon>Bacilli</taxon>
        <taxon>Bacillales</taxon>
        <taxon>Bacillaceae</taxon>
        <taxon>Oceanobacillus</taxon>
    </lineage>
</organism>
<sequence>MRIGGLASGIDTDSIIKDLMKAERIPLDKMEQDKTKLEWQRDAFRDVNKSMLELDNMMLDMKMSKTYNSKSVTSTMEGAVTATGTASSTNGTYNIKVEQLATSAINVSGAIKIDSSEKLAGQTMGNGEEIIADETLFSFKTFDEAGVAKTYEYTIGADETLKDVIDRVNTDDNNVRMTFDNNTNKIIMETTRTGKYNPAVDGKEIVFENATFLKEALNIHQGNEDGGENAIFTYNNNYRVENSRENNYTLNGITFQFNNTTKDSSGVAQNATLTVNNDVDASFDKIMAFVDKYNEVVETLNGSQQEERYRDFPPLTDAQREEMSDNEIELWEEKAKSGLLKGESSISSGLFDMRQSWYSTVDTGGGQYTSLTQIGIATSSDYLDGGKLIVNEEELRAALSEDPASVQKLFSNSETGDQRGLVNRLEDSLERTMDKINQRAGKGTDTLENYTLGKRMKDLDSRISAFEDRLTQVQDRYWRQFSAMEQAISAMNQQSSMLMSNFGGGQ</sequence>
<protein>
    <recommendedName>
        <fullName evidence="5">Flagellar hook-associated protein 2</fullName>
        <shortName evidence="5">HAP2</shortName>
    </recommendedName>
    <alternativeName>
        <fullName evidence="5">Flagellar cap protein</fullName>
    </alternativeName>
</protein>
<evidence type="ECO:0000313" key="9">
    <source>
        <dbReference type="Proteomes" id="UP001595772"/>
    </source>
</evidence>
<dbReference type="Pfam" id="PF07195">
    <property type="entry name" value="FliD_C"/>
    <property type="match status" value="1"/>
</dbReference>
<keyword evidence="5" id="KW-0964">Secreted</keyword>
<keyword evidence="3" id="KW-0175">Coiled coil</keyword>
<dbReference type="InterPro" id="IPR040026">
    <property type="entry name" value="FliD"/>
</dbReference>
<keyword evidence="4 5" id="KW-0975">Bacterial flagellum</keyword>
<comment type="caution">
    <text evidence="8">The sequence shown here is derived from an EMBL/GenBank/DDBJ whole genome shotgun (WGS) entry which is preliminary data.</text>
</comment>
<proteinExistence type="inferred from homology"/>
<gene>
    <name evidence="8" type="ORF">ACFOUV_08600</name>
</gene>
<evidence type="ECO:0000256" key="2">
    <source>
        <dbReference type="ARBA" id="ARBA00011255"/>
    </source>
</evidence>
<dbReference type="InterPro" id="IPR010809">
    <property type="entry name" value="FliD_C"/>
</dbReference>
<comment type="subunit">
    <text evidence="2 5">Homopentamer.</text>
</comment>
<evidence type="ECO:0000256" key="5">
    <source>
        <dbReference type="RuleBase" id="RU362066"/>
    </source>
</evidence>
<comment type="similarity">
    <text evidence="1 5">Belongs to the FliD family.</text>
</comment>
<dbReference type="Pfam" id="PF02465">
    <property type="entry name" value="FliD_N"/>
    <property type="match status" value="1"/>
</dbReference>
<dbReference type="EMBL" id="JBHSAO010000006">
    <property type="protein sequence ID" value="MFC4023850.1"/>
    <property type="molecule type" value="Genomic_DNA"/>
</dbReference>
<accession>A0ABV8GVX8</accession>
<keyword evidence="8" id="KW-0966">Cell projection</keyword>
<evidence type="ECO:0000256" key="4">
    <source>
        <dbReference type="ARBA" id="ARBA00023143"/>
    </source>
</evidence>
<dbReference type="InterPro" id="IPR003481">
    <property type="entry name" value="FliD_N"/>
</dbReference>
<feature type="domain" description="Flagellar hook-associated protein 2 N-terminal" evidence="6">
    <location>
        <begin position="8"/>
        <end position="103"/>
    </location>
</feature>
<reference evidence="9" key="1">
    <citation type="journal article" date="2019" name="Int. J. Syst. Evol. Microbiol.">
        <title>The Global Catalogue of Microorganisms (GCM) 10K type strain sequencing project: providing services to taxonomists for standard genome sequencing and annotation.</title>
        <authorList>
            <consortium name="The Broad Institute Genomics Platform"/>
            <consortium name="The Broad Institute Genome Sequencing Center for Infectious Disease"/>
            <person name="Wu L."/>
            <person name="Ma J."/>
        </authorList>
    </citation>
    <scope>NUCLEOTIDE SEQUENCE [LARGE SCALE GENOMIC DNA]</scope>
    <source>
        <strain evidence="9">IBRC-M 10703</strain>
    </source>
</reference>
<evidence type="ECO:0000313" key="8">
    <source>
        <dbReference type="EMBL" id="MFC4023850.1"/>
    </source>
</evidence>
<dbReference type="RefSeq" id="WP_379496590.1">
    <property type="nucleotide sequence ID" value="NZ_JBHSAO010000006.1"/>
</dbReference>